<evidence type="ECO:0000313" key="4">
    <source>
        <dbReference type="Proteomes" id="UP000217696"/>
    </source>
</evidence>
<dbReference type="EMBL" id="AP017312">
    <property type="protein sequence ID" value="BAU27469.1"/>
    <property type="molecule type" value="Genomic_DNA"/>
</dbReference>
<gene>
    <name evidence="3" type="ORF">CB4_01643</name>
</gene>
<dbReference type="PANTHER" id="PTHR12049:SF7">
    <property type="entry name" value="PROTEIN ARGININE METHYLTRANSFERASE NDUFAF7, MITOCHONDRIAL"/>
    <property type="match status" value="1"/>
</dbReference>
<dbReference type="GO" id="GO:0032259">
    <property type="term" value="P:methylation"/>
    <property type="evidence" value="ECO:0007669"/>
    <property type="project" value="UniProtKB-KW"/>
</dbReference>
<dbReference type="Pfam" id="PF02636">
    <property type="entry name" value="Methyltransf_28"/>
    <property type="match status" value="1"/>
</dbReference>
<dbReference type="GO" id="GO:0035243">
    <property type="term" value="F:protein-arginine omega-N symmetric methyltransferase activity"/>
    <property type="evidence" value="ECO:0007669"/>
    <property type="project" value="TreeGrafter"/>
</dbReference>
<keyword evidence="1" id="KW-0489">Methyltransferase</keyword>
<dbReference type="OrthoDB" id="9794208at2"/>
<evidence type="ECO:0000256" key="1">
    <source>
        <dbReference type="ARBA" id="ARBA00022603"/>
    </source>
</evidence>
<dbReference type="AlphaFoldDB" id="A0A0U5B9Q8"/>
<dbReference type="InterPro" id="IPR038375">
    <property type="entry name" value="NDUFAF7_sf"/>
</dbReference>
<dbReference type="InterPro" id="IPR003788">
    <property type="entry name" value="NDUFAF7"/>
</dbReference>
<protein>
    <submittedName>
        <fullName evidence="3">Uncharacterized protein</fullName>
    </submittedName>
</protein>
<dbReference type="RefSeq" id="WP_096464830.1">
    <property type="nucleotide sequence ID" value="NZ_AP017312.1"/>
</dbReference>
<name>A0A0U5B9Q8_9BACL</name>
<evidence type="ECO:0000256" key="2">
    <source>
        <dbReference type="ARBA" id="ARBA00022679"/>
    </source>
</evidence>
<sequence length="382" mass="42501">MRETGVHTVLIDRISQSPEGSIPFRTFMETTLYDPEFGYYCKKRVKIGKGGDFYTSASVGSVYGQTLARVIADMLHTLPADRMCSIVEMGGGSGSLGADVLGALKEKGVLRDRRIRYVMIEISAYHRNLQQASLSAFAGEVELCWYDTIAKAKEAIPELYGVLFSNELSDAFPVHLVERGNKGWQEVHVSLGEDGRFVERLLPLVDKEVMAYIQRERIPALNGYRTEVNLEAIYWMKEAAAWLTCGYMLTVDYGYRREQLYTPSRRTGTLLCYREHTATDNPYEQPGEADITSHVNFSALMDTGETAGLATLSFSSQRDFLVAAGILTQLQEHGGGDPFRNPVAKRNRAIMQLIAESGMGRAFCVLVQGRGVKALSYLQGQV</sequence>
<accession>A0A0U5B9Q8</accession>
<proteinExistence type="predicted"/>
<evidence type="ECO:0000313" key="3">
    <source>
        <dbReference type="EMBL" id="BAU27469.1"/>
    </source>
</evidence>
<dbReference type="Gene3D" id="3.40.50.12710">
    <property type="match status" value="1"/>
</dbReference>
<dbReference type="Proteomes" id="UP000217696">
    <property type="component" value="Chromosome"/>
</dbReference>
<keyword evidence="4" id="KW-1185">Reference proteome</keyword>
<keyword evidence="2" id="KW-0808">Transferase</keyword>
<dbReference type="SUPFAM" id="SSF53335">
    <property type="entry name" value="S-adenosyl-L-methionine-dependent methyltransferases"/>
    <property type="match status" value="1"/>
</dbReference>
<reference evidence="3 4" key="1">
    <citation type="submission" date="2015-12" db="EMBL/GenBank/DDBJ databases">
        <title>Genome sequence of Aneurinibacillus soli.</title>
        <authorList>
            <person name="Lee J.S."/>
            <person name="Lee K.C."/>
            <person name="Kim K.K."/>
            <person name="Lee B.W."/>
        </authorList>
    </citation>
    <scope>NUCLEOTIDE SEQUENCE [LARGE SCALE GENOMIC DNA]</scope>
    <source>
        <strain evidence="3 4">CB4</strain>
    </source>
</reference>
<dbReference type="PANTHER" id="PTHR12049">
    <property type="entry name" value="PROTEIN ARGININE METHYLTRANSFERASE NDUFAF7, MITOCHONDRIAL"/>
    <property type="match status" value="1"/>
</dbReference>
<dbReference type="InterPro" id="IPR029063">
    <property type="entry name" value="SAM-dependent_MTases_sf"/>
</dbReference>
<dbReference type="KEGG" id="asoc:CB4_01643"/>
<organism evidence="3 4">
    <name type="scientific">Aneurinibacillus soli</name>
    <dbReference type="NCBI Taxonomy" id="1500254"/>
    <lineage>
        <taxon>Bacteria</taxon>
        <taxon>Bacillati</taxon>
        <taxon>Bacillota</taxon>
        <taxon>Bacilli</taxon>
        <taxon>Bacillales</taxon>
        <taxon>Paenibacillaceae</taxon>
        <taxon>Aneurinibacillus group</taxon>
        <taxon>Aneurinibacillus</taxon>
    </lineage>
</organism>